<dbReference type="Proteomes" id="UP000239687">
    <property type="component" value="Unassembled WGS sequence"/>
</dbReference>
<evidence type="ECO:0000313" key="2">
    <source>
        <dbReference type="Proteomes" id="UP000239687"/>
    </source>
</evidence>
<evidence type="ECO:0000313" key="1">
    <source>
        <dbReference type="EMBL" id="PQP03264.1"/>
    </source>
</evidence>
<reference evidence="1 2" key="1">
    <citation type="submission" date="2018-02" db="EMBL/GenBank/DDBJ databases">
        <title>Draft genome sequencing of Pseudomonas frederiksbergensis 11-D3.</title>
        <authorList>
            <person name="Zheng B.-X."/>
        </authorList>
    </citation>
    <scope>NUCLEOTIDE SEQUENCE [LARGE SCALE GENOMIC DNA]</scope>
    <source>
        <strain evidence="1 2">11-D3</strain>
    </source>
</reference>
<sequence length="60" mass="6778">MLVFGFFYSIEQSLLVVAGQVGHSLVAWALSQPLFLSWPATTLRIDRQGMNQKSLVKKIR</sequence>
<protein>
    <submittedName>
        <fullName evidence="1">Uncharacterized protein</fullName>
    </submittedName>
</protein>
<proteinExistence type="predicted"/>
<dbReference type="EMBL" id="PUIN01000008">
    <property type="protein sequence ID" value="PQP03264.1"/>
    <property type="molecule type" value="Genomic_DNA"/>
</dbReference>
<comment type="caution">
    <text evidence="1">The sequence shown here is derived from an EMBL/GenBank/DDBJ whole genome shotgun (WGS) entry which is preliminary data.</text>
</comment>
<gene>
    <name evidence="1" type="ORF">C5612_15680</name>
</gene>
<accession>A0A2S8HL87</accession>
<name>A0A2S8HL87_9PSED</name>
<organism evidence="1 2">
    <name type="scientific">Pseudomonas frederiksbergensis</name>
    <dbReference type="NCBI Taxonomy" id="104087"/>
    <lineage>
        <taxon>Bacteria</taxon>
        <taxon>Pseudomonadati</taxon>
        <taxon>Pseudomonadota</taxon>
        <taxon>Gammaproteobacteria</taxon>
        <taxon>Pseudomonadales</taxon>
        <taxon>Pseudomonadaceae</taxon>
        <taxon>Pseudomonas</taxon>
    </lineage>
</organism>
<dbReference type="AlphaFoldDB" id="A0A2S8HL87"/>